<proteinExistence type="predicted"/>
<dbReference type="GO" id="GO:0008168">
    <property type="term" value="F:methyltransferase activity"/>
    <property type="evidence" value="ECO:0007669"/>
    <property type="project" value="UniProtKB-KW"/>
</dbReference>
<dbReference type="Gene3D" id="3.40.50.150">
    <property type="entry name" value="Vaccinia Virus protein VP39"/>
    <property type="match status" value="1"/>
</dbReference>
<evidence type="ECO:0000313" key="2">
    <source>
        <dbReference type="Proteomes" id="UP000294155"/>
    </source>
</evidence>
<keyword evidence="2" id="KW-1185">Reference proteome</keyword>
<dbReference type="SUPFAM" id="SSF53335">
    <property type="entry name" value="S-adenosyl-L-methionine-dependent methyltransferases"/>
    <property type="match status" value="1"/>
</dbReference>
<accession>A0A4Q5LGB3</accession>
<organism evidence="1 2">
    <name type="scientific">Hymenobacter persicinus</name>
    <dbReference type="NCBI Taxonomy" id="2025506"/>
    <lineage>
        <taxon>Bacteria</taxon>
        <taxon>Pseudomonadati</taxon>
        <taxon>Bacteroidota</taxon>
        <taxon>Cytophagia</taxon>
        <taxon>Cytophagales</taxon>
        <taxon>Hymenobacteraceae</taxon>
        <taxon>Hymenobacter</taxon>
    </lineage>
</organism>
<keyword evidence="1" id="KW-0808">Transferase</keyword>
<dbReference type="EMBL" id="SEWE01000014">
    <property type="protein sequence ID" value="RYU80295.1"/>
    <property type="molecule type" value="Genomic_DNA"/>
</dbReference>
<protein>
    <submittedName>
        <fullName evidence="1">Class I SAM-dependent methyltransferase</fullName>
    </submittedName>
</protein>
<sequence length="296" mass="32533">MLAPPAPRRGLNDNSPFHHFTISPSVSKISKTLRGLASLVRNPWLLNVVLAADEPGWQQRARAQSKWPLTAQGLPLVPLQTFLSADDTTVRPFAFREGGSLPTDLLLLRALARRVPRARYFEIGTWRGESAANVAAVAASVHTLNLSVEEMRALGLPERYIGLHGFFSQPLPNVTHLHGNSATFDLAGLGQQFDVIFIDGDHSYEAVRTDTRRVFEHLVGPETVVVWHDASRQPGQPRWEVLAGIVEGLPAAAPGQLVQVENTLCALYSPRPLPTQPSDPLADPAHWFEVTLRQVP</sequence>
<comment type="caution">
    <text evidence="1">The sequence shown here is derived from an EMBL/GenBank/DDBJ whole genome shotgun (WGS) entry which is preliminary data.</text>
</comment>
<dbReference type="Pfam" id="PF13578">
    <property type="entry name" value="Methyltransf_24"/>
    <property type="match status" value="1"/>
</dbReference>
<name>A0A4Q5LGB3_9BACT</name>
<evidence type="ECO:0000313" key="1">
    <source>
        <dbReference type="EMBL" id="RYU80295.1"/>
    </source>
</evidence>
<dbReference type="AlphaFoldDB" id="A0A4Q5LGB3"/>
<reference evidence="1 2" key="1">
    <citation type="submission" date="2019-02" db="EMBL/GenBank/DDBJ databases">
        <title>Bacterial novel species isolated from soil.</title>
        <authorList>
            <person name="Jung H.-Y."/>
        </authorList>
    </citation>
    <scope>NUCLEOTIDE SEQUENCE [LARGE SCALE GENOMIC DNA]</scope>
    <source>
        <strain evidence="1 2">1-3-3-3</strain>
    </source>
</reference>
<dbReference type="OrthoDB" id="5464618at2"/>
<keyword evidence="1" id="KW-0489">Methyltransferase</keyword>
<dbReference type="InterPro" id="IPR029063">
    <property type="entry name" value="SAM-dependent_MTases_sf"/>
</dbReference>
<dbReference type="GO" id="GO:0032259">
    <property type="term" value="P:methylation"/>
    <property type="evidence" value="ECO:0007669"/>
    <property type="project" value="UniProtKB-KW"/>
</dbReference>
<dbReference type="Proteomes" id="UP000294155">
    <property type="component" value="Unassembled WGS sequence"/>
</dbReference>
<gene>
    <name evidence="1" type="ORF">EWM57_08945</name>
</gene>